<dbReference type="PRINTS" id="PR00420">
    <property type="entry name" value="RNGMNOXGNASE"/>
</dbReference>
<feature type="transmembrane region" description="Helical" evidence="2">
    <location>
        <begin position="6"/>
        <end position="27"/>
    </location>
</feature>
<name>A0A437LZY3_9SPHN</name>
<dbReference type="GO" id="GO:0019622">
    <property type="term" value="P:3-(3-hydroxy)phenylpropionate catabolic process"/>
    <property type="evidence" value="ECO:0007669"/>
    <property type="project" value="TreeGrafter"/>
</dbReference>
<keyword evidence="2" id="KW-0812">Transmembrane</keyword>
<gene>
    <name evidence="4" type="ORF">EOD43_15765</name>
</gene>
<keyword evidence="2" id="KW-1133">Transmembrane helix</keyword>
<dbReference type="GO" id="GO:0008688">
    <property type="term" value="F:3-(3-hydroxyphenyl)propionate hydroxylase activity"/>
    <property type="evidence" value="ECO:0007669"/>
    <property type="project" value="TreeGrafter"/>
</dbReference>
<protein>
    <recommendedName>
        <fullName evidence="3">FAD-binding domain-containing protein</fullName>
    </recommendedName>
</protein>
<dbReference type="InterPro" id="IPR002938">
    <property type="entry name" value="FAD-bd"/>
</dbReference>
<dbReference type="RefSeq" id="WP_127745003.1">
    <property type="nucleotide sequence ID" value="NZ_SACN01000002.1"/>
</dbReference>
<organism evidence="4 5">
    <name type="scientific">Sphingomonas crocodyli</name>
    <dbReference type="NCBI Taxonomy" id="1979270"/>
    <lineage>
        <taxon>Bacteria</taxon>
        <taxon>Pseudomonadati</taxon>
        <taxon>Pseudomonadota</taxon>
        <taxon>Alphaproteobacteria</taxon>
        <taxon>Sphingomonadales</taxon>
        <taxon>Sphingomonadaceae</taxon>
        <taxon>Sphingomonas</taxon>
    </lineage>
</organism>
<evidence type="ECO:0000256" key="2">
    <source>
        <dbReference type="SAM" id="Phobius"/>
    </source>
</evidence>
<evidence type="ECO:0000313" key="4">
    <source>
        <dbReference type="EMBL" id="RVT90988.1"/>
    </source>
</evidence>
<comment type="caution">
    <text evidence="4">The sequence shown here is derived from an EMBL/GenBank/DDBJ whole genome shotgun (WGS) entry which is preliminary data.</text>
</comment>
<evidence type="ECO:0000313" key="5">
    <source>
        <dbReference type="Proteomes" id="UP000282971"/>
    </source>
</evidence>
<feature type="domain" description="FAD-binding" evidence="3">
    <location>
        <begin position="4"/>
        <end position="343"/>
    </location>
</feature>
<proteinExistence type="predicted"/>
<dbReference type="GO" id="GO:0071949">
    <property type="term" value="F:FAD binding"/>
    <property type="evidence" value="ECO:0007669"/>
    <property type="project" value="InterPro"/>
</dbReference>
<dbReference type="PANTHER" id="PTHR43476">
    <property type="entry name" value="3-(3-HYDROXY-PHENYL)PROPIONATE/3-HYDROXYCINNAMIC ACID HYDROXYLASE"/>
    <property type="match status" value="1"/>
</dbReference>
<dbReference type="EMBL" id="SACN01000002">
    <property type="protein sequence ID" value="RVT90988.1"/>
    <property type="molecule type" value="Genomic_DNA"/>
</dbReference>
<dbReference type="Gene3D" id="3.30.70.2450">
    <property type="match status" value="1"/>
</dbReference>
<dbReference type="PANTHER" id="PTHR43476:SF3">
    <property type="entry name" value="FAD-BINDING MONOOXYGENASE"/>
    <property type="match status" value="1"/>
</dbReference>
<keyword evidence="5" id="KW-1185">Reference proteome</keyword>
<dbReference type="InterPro" id="IPR050631">
    <property type="entry name" value="PheA/TfdB_FAD_monoxygenase"/>
</dbReference>
<keyword evidence="2" id="KW-0472">Membrane</keyword>
<dbReference type="OrthoDB" id="9791689at2"/>
<evidence type="ECO:0000256" key="1">
    <source>
        <dbReference type="ARBA" id="ARBA00023002"/>
    </source>
</evidence>
<reference evidence="4 5" key="1">
    <citation type="submission" date="2019-01" db="EMBL/GenBank/DDBJ databases">
        <authorList>
            <person name="Chen W.-M."/>
        </authorList>
    </citation>
    <scope>NUCLEOTIDE SEQUENCE [LARGE SCALE GENOMIC DNA]</scope>
    <source>
        <strain evidence="4 5">CCP-7</strain>
    </source>
</reference>
<dbReference type="Gene3D" id="3.50.50.60">
    <property type="entry name" value="FAD/NAD(P)-binding domain"/>
    <property type="match status" value="1"/>
</dbReference>
<dbReference type="Proteomes" id="UP000282971">
    <property type="component" value="Unassembled WGS sequence"/>
</dbReference>
<dbReference type="SUPFAM" id="SSF51905">
    <property type="entry name" value="FAD/NAD(P)-binding domain"/>
    <property type="match status" value="1"/>
</dbReference>
<dbReference type="AlphaFoldDB" id="A0A437LZY3"/>
<accession>A0A437LZY3</accession>
<evidence type="ECO:0000259" key="3">
    <source>
        <dbReference type="Pfam" id="PF01494"/>
    </source>
</evidence>
<keyword evidence="1" id="KW-0560">Oxidoreductase</keyword>
<dbReference type="InterPro" id="IPR036188">
    <property type="entry name" value="FAD/NAD-bd_sf"/>
</dbReference>
<sequence>MAAAPVIIVGAGPSGLTAAFFLVRAGVPVLMLERGDRIYDDPRAATIHPPTLEMFADSGITAKILEKGIVARYWQFRGLKEGQVALFDLDLLSDTTGFPYRVQCEQHRLSRILYAELEKSPDFEIRWSTPADAVTQDADGVTVTAGAESFRASYVIGADGGRSVVRKSQEIGFEGFTYPERFLVITTTHDFEPEGFSYSNYLSDPDRWAAIFKVPGDRPAGLWRVTSPTTPDEREEDLLDFAQAEERLQKLLPKEGGYEIVHTNLYAVHQRVAETFRKGRVLLIGDAAHVNNPLGGMGMNFGIHDAVSVSAKLAAVIKGEANDALLDLFDRQRRHAAQAFLQFQTIQNKQVLEEKDPVQRGKRLDDMRAAATDPVRAHAHMMKTSMIEGVRVVAAIE</sequence>
<dbReference type="Pfam" id="PF01494">
    <property type="entry name" value="FAD_binding_3"/>
    <property type="match status" value="1"/>
</dbReference>